<keyword evidence="1" id="KW-0472">Membrane</keyword>
<evidence type="ECO:0000313" key="2">
    <source>
        <dbReference type="EMBL" id="CAK9173953.1"/>
    </source>
</evidence>
<gene>
    <name evidence="2" type="ORF">ILEXP_LOCUS43687</name>
</gene>
<accession>A0ABC8U0U6</accession>
<keyword evidence="3" id="KW-1185">Reference proteome</keyword>
<feature type="transmembrane region" description="Helical" evidence="1">
    <location>
        <begin position="86"/>
        <end position="106"/>
    </location>
</feature>
<keyword evidence="1" id="KW-1133">Transmembrane helix</keyword>
<organism evidence="2 3">
    <name type="scientific">Ilex paraguariensis</name>
    <name type="common">yerba mate</name>
    <dbReference type="NCBI Taxonomy" id="185542"/>
    <lineage>
        <taxon>Eukaryota</taxon>
        <taxon>Viridiplantae</taxon>
        <taxon>Streptophyta</taxon>
        <taxon>Embryophyta</taxon>
        <taxon>Tracheophyta</taxon>
        <taxon>Spermatophyta</taxon>
        <taxon>Magnoliopsida</taxon>
        <taxon>eudicotyledons</taxon>
        <taxon>Gunneridae</taxon>
        <taxon>Pentapetalae</taxon>
        <taxon>asterids</taxon>
        <taxon>campanulids</taxon>
        <taxon>Aquifoliales</taxon>
        <taxon>Aquifoliaceae</taxon>
        <taxon>Ilex</taxon>
    </lineage>
</organism>
<feature type="non-terminal residue" evidence="2">
    <location>
        <position position="129"/>
    </location>
</feature>
<dbReference type="AlphaFoldDB" id="A0ABC8U0U6"/>
<dbReference type="EMBL" id="CAUOFW020006262">
    <property type="protein sequence ID" value="CAK9173953.1"/>
    <property type="molecule type" value="Genomic_DNA"/>
</dbReference>
<sequence>MSGAQVHALGEAEMVSSRPYMRNEELCEVKWKHEKGLNEAQISGLTLKNFGTSRVRTMHWTIGSRFQPAGLESLQKWIRIGVLRKCNVLVAFVVGFPLAGSVGYGFTKSPLEQIDPCDVANSKLLKLRH</sequence>
<proteinExistence type="predicted"/>
<protein>
    <submittedName>
        <fullName evidence="2">Uncharacterized protein</fullName>
    </submittedName>
</protein>
<comment type="caution">
    <text evidence="2">The sequence shown here is derived from an EMBL/GenBank/DDBJ whole genome shotgun (WGS) entry which is preliminary data.</text>
</comment>
<name>A0ABC8U0U6_9AQUA</name>
<keyword evidence="1" id="KW-0812">Transmembrane</keyword>
<dbReference type="Proteomes" id="UP001642360">
    <property type="component" value="Unassembled WGS sequence"/>
</dbReference>
<reference evidence="2 3" key="1">
    <citation type="submission" date="2024-02" db="EMBL/GenBank/DDBJ databases">
        <authorList>
            <person name="Vignale AGUSTIN F."/>
            <person name="Sosa J E."/>
            <person name="Modenutti C."/>
        </authorList>
    </citation>
    <scope>NUCLEOTIDE SEQUENCE [LARGE SCALE GENOMIC DNA]</scope>
</reference>
<evidence type="ECO:0000256" key="1">
    <source>
        <dbReference type="SAM" id="Phobius"/>
    </source>
</evidence>
<evidence type="ECO:0000313" key="3">
    <source>
        <dbReference type="Proteomes" id="UP001642360"/>
    </source>
</evidence>